<protein>
    <recommendedName>
        <fullName evidence="2">cysteine-S-conjugate beta-lyase</fullName>
        <ecNumber evidence="2">4.4.1.13</ecNumber>
    </recommendedName>
</protein>
<dbReference type="InterPro" id="IPR051798">
    <property type="entry name" value="Class-II_PLP-Dep_Aminotrans"/>
</dbReference>
<keyword evidence="4" id="KW-0456">Lyase</keyword>
<evidence type="ECO:0000256" key="4">
    <source>
        <dbReference type="ARBA" id="ARBA00023239"/>
    </source>
</evidence>
<dbReference type="Proteomes" id="UP001165962">
    <property type="component" value="Unassembled WGS sequence"/>
</dbReference>
<sequence length="392" mass="43966">MAYNFDLLNERRNTRSYKWDQRVKLFGGSDVLPLWVADMDFLSPPAVLEVLKQRAELGIYGYAVRSDSYLDAIVNWFGLRHDWSIKSSWITDSPGIVTSLSLAVELFSEPGGQVVIQSPVYYPFYDVIEGNGRVVAKNSLLIRNGRFEMDYDHLESLFQGGAKLLLLCSPHNPGGRVWERDELAKLGALCLQYQVTVISDEIHCDLTFPGHTHIPFASVSPELADITVTCLAATKTFNLPGLHTSFMVTSNTKLKRAIDQRLKTLSLHMAQHFAQDAVETAYNEGAVWLDEMMAYVKGNLDYALAYFSEHLPEVKPLVPEGTYLLWIDCRGLGLDIAGLKDLMFRQAKVAFSEGSVFGTEGEGWLRINLACPRSIVEQAIRQFCDAARKSLQ</sequence>
<dbReference type="Pfam" id="PF00155">
    <property type="entry name" value="Aminotran_1_2"/>
    <property type="match status" value="1"/>
</dbReference>
<dbReference type="EMBL" id="JAAOIW010000020">
    <property type="protein sequence ID" value="NHN34597.1"/>
    <property type="molecule type" value="Genomic_DNA"/>
</dbReference>
<dbReference type="Gene3D" id="3.90.1150.10">
    <property type="entry name" value="Aspartate Aminotransferase, domain 1"/>
    <property type="match status" value="1"/>
</dbReference>
<dbReference type="InterPro" id="IPR027619">
    <property type="entry name" value="C-S_lyase_PatB-like"/>
</dbReference>
<dbReference type="EC" id="4.4.1.13" evidence="2"/>
<accession>A0ABX0JDL0</accession>
<evidence type="ECO:0000313" key="8">
    <source>
        <dbReference type="Proteomes" id="UP001165962"/>
    </source>
</evidence>
<dbReference type="SUPFAM" id="SSF53383">
    <property type="entry name" value="PLP-dependent transferases"/>
    <property type="match status" value="1"/>
</dbReference>
<reference evidence="7" key="1">
    <citation type="submission" date="2020-03" db="EMBL/GenBank/DDBJ databases">
        <title>Draft sequencing of Paenibacilllus sp. S3N08.</title>
        <authorList>
            <person name="Kim D.-U."/>
        </authorList>
    </citation>
    <scope>NUCLEOTIDE SEQUENCE</scope>
    <source>
        <strain evidence="7">S3N08</strain>
    </source>
</reference>
<dbReference type="GO" id="GO:0008483">
    <property type="term" value="F:transaminase activity"/>
    <property type="evidence" value="ECO:0007669"/>
    <property type="project" value="UniProtKB-KW"/>
</dbReference>
<keyword evidence="8" id="KW-1185">Reference proteome</keyword>
<evidence type="ECO:0000313" key="7">
    <source>
        <dbReference type="EMBL" id="NHN34597.1"/>
    </source>
</evidence>
<dbReference type="Gene3D" id="3.40.640.10">
    <property type="entry name" value="Type I PLP-dependent aspartate aminotransferase-like (Major domain)"/>
    <property type="match status" value="1"/>
</dbReference>
<comment type="similarity">
    <text evidence="5">Belongs to the class-II pyridoxal-phosphate-dependent aminotransferase family. MalY/PatB cystathionine beta-lyase subfamily.</text>
</comment>
<dbReference type="InterPro" id="IPR015424">
    <property type="entry name" value="PyrdxlP-dep_Trfase"/>
</dbReference>
<keyword evidence="7" id="KW-0808">Transferase</keyword>
<dbReference type="CDD" id="cd00609">
    <property type="entry name" value="AAT_like"/>
    <property type="match status" value="1"/>
</dbReference>
<dbReference type="InterPro" id="IPR004839">
    <property type="entry name" value="Aminotransferase_I/II_large"/>
</dbReference>
<organism evidence="7 8">
    <name type="scientific">Paenibacillus agricola</name>
    <dbReference type="NCBI Taxonomy" id="2716264"/>
    <lineage>
        <taxon>Bacteria</taxon>
        <taxon>Bacillati</taxon>
        <taxon>Bacillota</taxon>
        <taxon>Bacilli</taxon>
        <taxon>Bacillales</taxon>
        <taxon>Paenibacillaceae</taxon>
        <taxon>Paenibacillus</taxon>
    </lineage>
</organism>
<evidence type="ECO:0000256" key="3">
    <source>
        <dbReference type="ARBA" id="ARBA00022898"/>
    </source>
</evidence>
<evidence type="ECO:0000256" key="1">
    <source>
        <dbReference type="ARBA" id="ARBA00001933"/>
    </source>
</evidence>
<dbReference type="PANTHER" id="PTHR43525:SF1">
    <property type="entry name" value="PROTEIN MALY"/>
    <property type="match status" value="1"/>
</dbReference>
<dbReference type="NCBIfam" id="TIGR04350">
    <property type="entry name" value="C_S_lyase_PatB"/>
    <property type="match status" value="1"/>
</dbReference>
<gene>
    <name evidence="7" type="ORF">G9U52_32950</name>
</gene>
<dbReference type="InterPro" id="IPR015421">
    <property type="entry name" value="PyrdxlP-dep_Trfase_major"/>
</dbReference>
<comment type="caution">
    <text evidence="7">The sequence shown here is derived from an EMBL/GenBank/DDBJ whole genome shotgun (WGS) entry which is preliminary data.</text>
</comment>
<dbReference type="InterPro" id="IPR015422">
    <property type="entry name" value="PyrdxlP-dep_Trfase_small"/>
</dbReference>
<keyword evidence="3" id="KW-0663">Pyridoxal phosphate</keyword>
<comment type="cofactor">
    <cofactor evidence="1">
        <name>pyridoxal 5'-phosphate</name>
        <dbReference type="ChEBI" id="CHEBI:597326"/>
    </cofactor>
</comment>
<evidence type="ECO:0000256" key="5">
    <source>
        <dbReference type="ARBA" id="ARBA00037974"/>
    </source>
</evidence>
<keyword evidence="7" id="KW-0032">Aminotransferase</keyword>
<proteinExistence type="inferred from homology"/>
<name>A0ABX0JDL0_9BACL</name>
<dbReference type="RefSeq" id="WP_166155764.1">
    <property type="nucleotide sequence ID" value="NZ_JAAOIW010000020.1"/>
</dbReference>
<dbReference type="PANTHER" id="PTHR43525">
    <property type="entry name" value="PROTEIN MALY"/>
    <property type="match status" value="1"/>
</dbReference>
<feature type="domain" description="Aminotransferase class I/classII large" evidence="6">
    <location>
        <begin position="30"/>
        <end position="381"/>
    </location>
</feature>
<evidence type="ECO:0000256" key="2">
    <source>
        <dbReference type="ARBA" id="ARBA00012224"/>
    </source>
</evidence>
<evidence type="ECO:0000259" key="6">
    <source>
        <dbReference type="Pfam" id="PF00155"/>
    </source>
</evidence>